<organism evidence="1 2">
    <name type="scientific">Pholiota conissans</name>
    <dbReference type="NCBI Taxonomy" id="109636"/>
    <lineage>
        <taxon>Eukaryota</taxon>
        <taxon>Fungi</taxon>
        <taxon>Dikarya</taxon>
        <taxon>Basidiomycota</taxon>
        <taxon>Agaricomycotina</taxon>
        <taxon>Agaricomycetes</taxon>
        <taxon>Agaricomycetidae</taxon>
        <taxon>Agaricales</taxon>
        <taxon>Agaricineae</taxon>
        <taxon>Strophariaceae</taxon>
        <taxon>Pholiota</taxon>
    </lineage>
</organism>
<accession>A0A9P5YQR0</accession>
<name>A0A9P5YQR0_9AGAR</name>
<comment type="caution">
    <text evidence="1">The sequence shown here is derived from an EMBL/GenBank/DDBJ whole genome shotgun (WGS) entry which is preliminary data.</text>
</comment>
<dbReference type="EMBL" id="MU155421">
    <property type="protein sequence ID" value="KAF9473719.1"/>
    <property type="molecule type" value="Genomic_DNA"/>
</dbReference>
<gene>
    <name evidence="1" type="ORF">BDN70DRAFT_885611</name>
</gene>
<protein>
    <submittedName>
        <fullName evidence="1">Uncharacterized protein</fullName>
    </submittedName>
</protein>
<sequence length="185" mass="20582">MMHIGLENEVGRTKLSFVCVSDLHPHPTSAGFPTHTSLSIPRLVNGLALSHPGTSSYPYSNAPLNAPRRTRSSARLALLILPLLNKHVYPRSCLYSSQRQTSSSTGNLPVASVLHHTAPRRRHFPRSQNRSTWMMNCSGDFDTTYSRRYEVRTVVGYVTVLASHRICLSSGICMMVLLRSFCGIQ</sequence>
<proteinExistence type="predicted"/>
<dbReference type="Proteomes" id="UP000807469">
    <property type="component" value="Unassembled WGS sequence"/>
</dbReference>
<reference evidence="1" key="1">
    <citation type="submission" date="2020-11" db="EMBL/GenBank/DDBJ databases">
        <authorList>
            <consortium name="DOE Joint Genome Institute"/>
            <person name="Ahrendt S."/>
            <person name="Riley R."/>
            <person name="Andreopoulos W."/>
            <person name="Labutti K."/>
            <person name="Pangilinan J."/>
            <person name="Ruiz-Duenas F.J."/>
            <person name="Barrasa J.M."/>
            <person name="Sanchez-Garcia M."/>
            <person name="Camarero S."/>
            <person name="Miyauchi S."/>
            <person name="Serrano A."/>
            <person name="Linde D."/>
            <person name="Babiker R."/>
            <person name="Drula E."/>
            <person name="Ayuso-Fernandez I."/>
            <person name="Pacheco R."/>
            <person name="Padilla G."/>
            <person name="Ferreira P."/>
            <person name="Barriuso J."/>
            <person name="Kellner H."/>
            <person name="Castanera R."/>
            <person name="Alfaro M."/>
            <person name="Ramirez L."/>
            <person name="Pisabarro A.G."/>
            <person name="Kuo A."/>
            <person name="Tritt A."/>
            <person name="Lipzen A."/>
            <person name="He G."/>
            <person name="Yan M."/>
            <person name="Ng V."/>
            <person name="Cullen D."/>
            <person name="Martin F."/>
            <person name="Rosso M.-N."/>
            <person name="Henrissat B."/>
            <person name="Hibbett D."/>
            <person name="Martinez A.T."/>
            <person name="Grigoriev I.V."/>
        </authorList>
    </citation>
    <scope>NUCLEOTIDE SEQUENCE</scope>
    <source>
        <strain evidence="1">CIRM-BRFM 674</strain>
    </source>
</reference>
<keyword evidence="2" id="KW-1185">Reference proteome</keyword>
<evidence type="ECO:0000313" key="2">
    <source>
        <dbReference type="Proteomes" id="UP000807469"/>
    </source>
</evidence>
<evidence type="ECO:0000313" key="1">
    <source>
        <dbReference type="EMBL" id="KAF9473719.1"/>
    </source>
</evidence>
<dbReference type="AlphaFoldDB" id="A0A9P5YQR0"/>